<dbReference type="EMBL" id="MN739020">
    <property type="protein sequence ID" value="QHT35361.1"/>
    <property type="molecule type" value="Genomic_DNA"/>
</dbReference>
<name>A0A6C0F3C7_9ZZZZ</name>
<reference evidence="1" key="1">
    <citation type="journal article" date="2020" name="Nature">
        <title>Giant virus diversity and host interactions through global metagenomics.</title>
        <authorList>
            <person name="Schulz F."/>
            <person name="Roux S."/>
            <person name="Paez-Espino D."/>
            <person name="Jungbluth S."/>
            <person name="Walsh D.A."/>
            <person name="Denef V.J."/>
            <person name="McMahon K.D."/>
            <person name="Konstantinidis K.T."/>
            <person name="Eloe-Fadrosh E.A."/>
            <person name="Kyrpides N.C."/>
            <person name="Woyke T."/>
        </authorList>
    </citation>
    <scope>NUCLEOTIDE SEQUENCE</scope>
    <source>
        <strain evidence="1">GVMAG-M-3300009180-1</strain>
    </source>
</reference>
<proteinExistence type="predicted"/>
<evidence type="ECO:0000313" key="1">
    <source>
        <dbReference type="EMBL" id="QHT35361.1"/>
    </source>
</evidence>
<accession>A0A6C0F3C7</accession>
<protein>
    <submittedName>
        <fullName evidence="1">Uncharacterized protein</fullName>
    </submittedName>
</protein>
<organism evidence="1">
    <name type="scientific">viral metagenome</name>
    <dbReference type="NCBI Taxonomy" id="1070528"/>
    <lineage>
        <taxon>unclassified sequences</taxon>
        <taxon>metagenomes</taxon>
        <taxon>organismal metagenomes</taxon>
    </lineage>
</organism>
<dbReference type="AlphaFoldDB" id="A0A6C0F3C7"/>
<sequence>MSLEIIKACNREILDIFDDIVRKNPSMSEFVSRLKRELAAIKYPLKKNDLLEQAVNEIHTTMDTSNIIVRYVVFYGTEYATDLRLFDTMDYLAAEIKRFRSKLNR</sequence>